<comment type="caution">
    <text evidence="2">The sequence shown here is derived from an EMBL/GenBank/DDBJ whole genome shotgun (WGS) entry which is preliminary data.</text>
</comment>
<keyword evidence="3" id="KW-1185">Reference proteome</keyword>
<organism evidence="2 3">
    <name type="scientific">Papaver atlanticum</name>
    <dbReference type="NCBI Taxonomy" id="357466"/>
    <lineage>
        <taxon>Eukaryota</taxon>
        <taxon>Viridiplantae</taxon>
        <taxon>Streptophyta</taxon>
        <taxon>Embryophyta</taxon>
        <taxon>Tracheophyta</taxon>
        <taxon>Spermatophyta</taxon>
        <taxon>Magnoliopsida</taxon>
        <taxon>Ranunculales</taxon>
        <taxon>Papaveraceae</taxon>
        <taxon>Papaveroideae</taxon>
        <taxon>Papaver</taxon>
    </lineage>
</organism>
<evidence type="ECO:0000256" key="1">
    <source>
        <dbReference type="SAM" id="MobiDB-lite"/>
    </source>
</evidence>
<accession>A0AAD4X7W4</accession>
<dbReference type="Proteomes" id="UP001202328">
    <property type="component" value="Unassembled WGS sequence"/>
</dbReference>
<protein>
    <submittedName>
        <fullName evidence="2">Uncharacterized protein</fullName>
    </submittedName>
</protein>
<proteinExistence type="predicted"/>
<name>A0AAD4X7W4_9MAGN</name>
<dbReference type="AlphaFoldDB" id="A0AAD4X7W4"/>
<feature type="region of interest" description="Disordered" evidence="1">
    <location>
        <begin position="137"/>
        <end position="161"/>
    </location>
</feature>
<evidence type="ECO:0000313" key="3">
    <source>
        <dbReference type="Proteomes" id="UP001202328"/>
    </source>
</evidence>
<evidence type="ECO:0000313" key="2">
    <source>
        <dbReference type="EMBL" id="KAI3856734.1"/>
    </source>
</evidence>
<gene>
    <name evidence="2" type="ORF">MKW98_032379</name>
</gene>
<reference evidence="2" key="1">
    <citation type="submission" date="2022-04" db="EMBL/GenBank/DDBJ databases">
        <title>A functionally conserved STORR gene fusion in Papaver species that diverged 16.8 million years ago.</title>
        <authorList>
            <person name="Catania T."/>
        </authorList>
    </citation>
    <scope>NUCLEOTIDE SEQUENCE</scope>
    <source>
        <strain evidence="2">S-188037</strain>
    </source>
</reference>
<sequence>MGLPGFFQGPDFEIYGLVLVDVTGMKRRILIAGEEAWHSYVEDAPGIPAVFLIAHENENVTIDYSSPVTTITSCISNVRPKGNSPLTHASTSRMGSFVNDSSSSVQCSNNRDGIETEYVPKAKRRLGIYWDPPSPVELPRLHDAPSTPKYTPDSPPSPPSRKVKWYELHHGQRFKNKNQLKLAIGIVKILDDFETLCKSSIPKFLRVICKDLTEACGWFMSAKKMRSLDWWEITRIAAPHNFTGKNMNPLLNKKKDGSYNGRTLP</sequence>
<dbReference type="EMBL" id="JAJJMB010014947">
    <property type="protein sequence ID" value="KAI3856734.1"/>
    <property type="molecule type" value="Genomic_DNA"/>
</dbReference>